<dbReference type="InterPro" id="IPR010562">
    <property type="entry name" value="Haemolymph_juvenile_hormone-bd"/>
</dbReference>
<dbReference type="EMBL" id="AJWK01012346">
    <property type="status" value="NOT_ANNOTATED_CDS"/>
    <property type="molecule type" value="Genomic_DNA"/>
</dbReference>
<dbReference type="Pfam" id="PF06585">
    <property type="entry name" value="JHBP"/>
    <property type="match status" value="1"/>
</dbReference>
<dbReference type="EMBL" id="AJWK01012344">
    <property type="status" value="NOT_ANNOTATED_CDS"/>
    <property type="molecule type" value="Genomic_DNA"/>
</dbReference>
<evidence type="ECO:0000313" key="1">
    <source>
        <dbReference type="EnsemblMetazoa" id="LLOJ003878-PA"/>
    </source>
</evidence>
<dbReference type="AlphaFoldDB" id="A0A1B0CHG6"/>
<organism evidence="1 2">
    <name type="scientific">Lutzomyia longipalpis</name>
    <name type="common">Sand fly</name>
    <dbReference type="NCBI Taxonomy" id="7200"/>
    <lineage>
        <taxon>Eukaryota</taxon>
        <taxon>Metazoa</taxon>
        <taxon>Ecdysozoa</taxon>
        <taxon>Arthropoda</taxon>
        <taxon>Hexapoda</taxon>
        <taxon>Insecta</taxon>
        <taxon>Pterygota</taxon>
        <taxon>Neoptera</taxon>
        <taxon>Endopterygota</taxon>
        <taxon>Diptera</taxon>
        <taxon>Nematocera</taxon>
        <taxon>Psychodoidea</taxon>
        <taxon>Psychodidae</taxon>
        <taxon>Lutzomyia</taxon>
        <taxon>Lutzomyia</taxon>
    </lineage>
</organism>
<keyword evidence="2" id="KW-1185">Reference proteome</keyword>
<dbReference type="VEuPathDB" id="VectorBase:LLOJ003878"/>
<accession>A0A1B0CHG6</accession>
<evidence type="ECO:0000313" key="2">
    <source>
        <dbReference type="Proteomes" id="UP000092461"/>
    </source>
</evidence>
<proteinExistence type="predicted"/>
<dbReference type="EnsemblMetazoa" id="LLOJ003878-RA">
    <property type="protein sequence ID" value="LLOJ003878-PA"/>
    <property type="gene ID" value="LLOJ003878"/>
</dbReference>
<dbReference type="EMBL" id="AJWK01012347">
    <property type="status" value="NOT_ANNOTATED_CDS"/>
    <property type="molecule type" value="Genomic_DNA"/>
</dbReference>
<dbReference type="EMBL" id="AJWK01012342">
    <property type="status" value="NOT_ANNOTATED_CDS"/>
    <property type="molecule type" value="Genomic_DNA"/>
</dbReference>
<dbReference type="VEuPathDB" id="VectorBase:LLONM1_001218"/>
<dbReference type="EMBL" id="AJWK01012345">
    <property type="status" value="NOT_ANNOTATED_CDS"/>
    <property type="molecule type" value="Genomic_DNA"/>
</dbReference>
<dbReference type="EMBL" id="AJWK01012348">
    <property type="status" value="NOT_ANNOTATED_CDS"/>
    <property type="molecule type" value="Genomic_DNA"/>
</dbReference>
<dbReference type="InterPro" id="IPR020234">
    <property type="entry name" value="Mite_allergen_group-7"/>
</dbReference>
<name>A0A1B0CHG6_LUTLO</name>
<dbReference type="Pfam" id="PF16984">
    <property type="entry name" value="Grp7_allergen"/>
    <property type="match status" value="1"/>
</dbReference>
<dbReference type="InterPro" id="IPR038602">
    <property type="entry name" value="Mite_allergen_7_sf"/>
</dbReference>
<sequence length="476" mass="53362">MRSKSRSDFANSLVDTILGVIRKTISSTGHSQIAIGNFKKSFRYPQNALSFIWGSFEATHGKARNLSTIQRTGDFSVHVQGSIVSIFGSLGLRELSCNYDRYRAKVWGIGPSGKIFMTAGSNSAKLKLISNGWITSIEDISNIIDLDFRLKLEMIKNLRTSRSESPRLMAIEADMLQDILVVFVDFGALSLECEYEMVNSDMMNLLPVTSDGLLNATIESTRAQGRVGYVITGDSLQVNNFDLQYEIGQIHLEAIYTKSRDKLHSRSTRKSIEETILKGVRRDIENYFEGQLREKLDNVLQDVSLNQLFGENVDLTRKYVMRSKSRSDFANSLVDTILGVIRKTISSTGHSQIAIGNFKKSFRYPQNALSFIWGSFEATHGKARNLSTIQRTGDFSVHVQGSIVSIFGSLGLRELSDLWCVAHHLSQPSLKYMNPKTSLRDGNTVVVASFLHLENQTNSEVKLLKSHLPEKLKQLK</sequence>
<protein>
    <submittedName>
        <fullName evidence="1">Uncharacterized protein</fullName>
    </submittedName>
</protein>
<reference evidence="1" key="1">
    <citation type="submission" date="2020-05" db="UniProtKB">
        <authorList>
            <consortium name="EnsemblMetazoa"/>
        </authorList>
    </citation>
    <scope>IDENTIFICATION</scope>
    <source>
        <strain evidence="1">Jacobina</strain>
    </source>
</reference>
<dbReference type="Proteomes" id="UP000092461">
    <property type="component" value="Unassembled WGS sequence"/>
</dbReference>
<dbReference type="EMBL" id="AJWK01012343">
    <property type="status" value="NOT_ANNOTATED_CDS"/>
    <property type="molecule type" value="Genomic_DNA"/>
</dbReference>
<dbReference type="Gene3D" id="3.15.10.50">
    <property type="match status" value="2"/>
</dbReference>